<evidence type="ECO:0000256" key="4">
    <source>
        <dbReference type="ARBA" id="ARBA00022669"/>
    </source>
</evidence>
<dbReference type="EMBL" id="JAPWDV010000001">
    <property type="protein sequence ID" value="KAJ6221947.1"/>
    <property type="molecule type" value="Genomic_DNA"/>
</dbReference>
<dbReference type="EC" id="3.2.1.14" evidence="3"/>
<dbReference type="PANTHER" id="PTHR11177:SF360">
    <property type="entry name" value="CHITINASE 4-RELATED"/>
    <property type="match status" value="1"/>
</dbReference>
<dbReference type="GO" id="GO:0006032">
    <property type="term" value="P:chitin catabolic process"/>
    <property type="evidence" value="ECO:0007669"/>
    <property type="project" value="UniProtKB-KW"/>
</dbReference>
<gene>
    <name evidence="16" type="ORF">RDWZM_000492</name>
</gene>
<evidence type="ECO:0000256" key="5">
    <source>
        <dbReference type="ARBA" id="ARBA00022729"/>
    </source>
</evidence>
<dbReference type="PANTHER" id="PTHR11177">
    <property type="entry name" value="CHITINASE"/>
    <property type="match status" value="1"/>
</dbReference>
<keyword evidence="6 12" id="KW-0378">Hydrolase</keyword>
<dbReference type="InterPro" id="IPR001223">
    <property type="entry name" value="Glyco_hydro18_cat"/>
</dbReference>
<keyword evidence="8" id="KW-1015">Disulfide bond</keyword>
<evidence type="ECO:0000256" key="8">
    <source>
        <dbReference type="ARBA" id="ARBA00023157"/>
    </source>
</evidence>
<keyword evidence="5 14" id="KW-0732">Signal</keyword>
<dbReference type="FunFam" id="3.10.50.10:FF:000008">
    <property type="entry name" value="Chitinase 11"/>
    <property type="match status" value="1"/>
</dbReference>
<evidence type="ECO:0000313" key="17">
    <source>
        <dbReference type="Proteomes" id="UP001142055"/>
    </source>
</evidence>
<dbReference type="GO" id="GO:0005576">
    <property type="term" value="C:extracellular region"/>
    <property type="evidence" value="ECO:0007669"/>
    <property type="project" value="InterPro"/>
</dbReference>
<keyword evidence="7" id="KW-0146">Chitin degradation</keyword>
<dbReference type="Pfam" id="PF00704">
    <property type="entry name" value="Glyco_hydro_18"/>
    <property type="match status" value="3"/>
</dbReference>
<evidence type="ECO:0000256" key="12">
    <source>
        <dbReference type="RuleBase" id="RU000489"/>
    </source>
</evidence>
<dbReference type="SMART" id="SM00636">
    <property type="entry name" value="Glyco_18"/>
    <property type="match status" value="2"/>
</dbReference>
<keyword evidence="4" id="KW-0147">Chitin-binding</keyword>
<feature type="region of interest" description="Disordered" evidence="13">
    <location>
        <begin position="396"/>
        <end position="514"/>
    </location>
</feature>
<accession>A0A9Q0MA67</accession>
<evidence type="ECO:0000256" key="13">
    <source>
        <dbReference type="SAM" id="MobiDB-lite"/>
    </source>
</evidence>
<dbReference type="CDD" id="cd02872">
    <property type="entry name" value="GH18_chitolectin_chitotriosidase"/>
    <property type="match status" value="2"/>
</dbReference>
<dbReference type="Gene3D" id="3.10.50.10">
    <property type="match status" value="2"/>
</dbReference>
<keyword evidence="11" id="KW-0624">Polysaccharide degradation</keyword>
<feature type="domain" description="GH18" evidence="15">
    <location>
        <begin position="34"/>
        <end position="397"/>
    </location>
</feature>
<evidence type="ECO:0000256" key="6">
    <source>
        <dbReference type="ARBA" id="ARBA00022801"/>
    </source>
</evidence>
<feature type="domain" description="GH18" evidence="15">
    <location>
        <begin position="585"/>
        <end position="960"/>
    </location>
</feature>
<proteinExistence type="inferred from homology"/>
<evidence type="ECO:0000259" key="15">
    <source>
        <dbReference type="PROSITE" id="PS51910"/>
    </source>
</evidence>
<feature type="compositionally biased region" description="Polar residues" evidence="13">
    <location>
        <begin position="408"/>
        <end position="487"/>
    </location>
</feature>
<dbReference type="PROSITE" id="PS51910">
    <property type="entry name" value="GH18_2"/>
    <property type="match status" value="2"/>
</dbReference>
<feature type="chain" id="PRO_5040509054" description="chitinase" evidence="14">
    <location>
        <begin position="20"/>
        <end position="1067"/>
    </location>
</feature>
<dbReference type="GO" id="GO:0008061">
    <property type="term" value="F:chitin binding"/>
    <property type="evidence" value="ECO:0007669"/>
    <property type="project" value="UniProtKB-KW"/>
</dbReference>
<evidence type="ECO:0000256" key="9">
    <source>
        <dbReference type="ARBA" id="ARBA00023277"/>
    </source>
</evidence>
<keyword evidence="9" id="KW-0119">Carbohydrate metabolism</keyword>
<dbReference type="SUPFAM" id="SSF54556">
    <property type="entry name" value="Chitinase insertion domain"/>
    <property type="match status" value="2"/>
</dbReference>
<evidence type="ECO:0000256" key="11">
    <source>
        <dbReference type="ARBA" id="ARBA00023326"/>
    </source>
</evidence>
<feature type="signal peptide" evidence="14">
    <location>
        <begin position="1"/>
        <end position="19"/>
    </location>
</feature>
<comment type="caution">
    <text evidence="16">The sequence shown here is derived from an EMBL/GenBank/DDBJ whole genome shotgun (WGS) entry which is preliminary data.</text>
</comment>
<dbReference type="OMA" id="ICLNNWN"/>
<dbReference type="InterPro" id="IPR017853">
    <property type="entry name" value="GH"/>
</dbReference>
<comment type="catalytic activity">
    <reaction evidence="1">
        <text>Random endo-hydrolysis of N-acetyl-beta-D-glucosaminide (1-&gt;4)-beta-linkages in chitin and chitodextrins.</text>
        <dbReference type="EC" id="3.2.1.14"/>
    </reaction>
</comment>
<dbReference type="GO" id="GO:0008843">
    <property type="term" value="F:endochitinase activity"/>
    <property type="evidence" value="ECO:0007669"/>
    <property type="project" value="UniProtKB-EC"/>
</dbReference>
<dbReference type="SUPFAM" id="SSF57625">
    <property type="entry name" value="Invertebrate chitin-binding proteins"/>
    <property type="match status" value="1"/>
</dbReference>
<sequence>MKFTNLLLLLLVAITLVSAEWPRDRAVDRNKLPYKVVCYWGTWAYYRPSINGKFEAERINPNLCTHINYGFAKLDASNRIALYDPDLDVGDENWNSGLNWGHGMIRRMNELRNYNPNLATMISIGGWNEGSNKYSVMVRSASTRRTFIDSVVKFLIKYEFDGLDFDWEYPGMKASGEADRTPGRDEDKEDYVLLLEELREAFEPYVSQLLHFINLMTYDFHGGWDKTTGHNSPLYPLDGATGIDEQFTMKYAVDYWIERGADPKKIILGIGLYGRTFTLKDSKNNGIGAPVVGKGGSPGPITRIIGMLGYNEICSMVKNGGWEEHWNETQQVPYATKGNQWVGYDNIKSVQKKVNFLLERKLGGGMIWSIDTDDFTGHCGDGKYPLLKTISRSLNNIDGPDVEIPRTHATTPRPSTSKRPEWDTSSTTRRPEWSTSSTTRRPEWTTSSTTRKPITKSPNTQAPITQEPNTQTPIDSEQTGTQNSCNMQPTTIPPYTQPPTTQPPSHPSKSGEKFNCTKEGYYPDPVNPKKFHYCVNMGNYIKDFEFTCAGNSFALFLLLLVVCSAIVCAAPSNNLKPRDKNNRPYKVVCYFGTWSYYRPGDGQFNAENINPYLCTHINYAFAKLVDNEIKLFDEKLDDSEEHMIQRVANLRDLNPSLSVLISIGGFAEGSTKYSNMVSNAESRKKFVNSVLAFIQKYDLDGFDFDWEYPGFHAEGGGDRQEGRKQDIQDYVTLLKELKEAFEPNGYLLTAAVAAGHWTVVNAYDIHGMNNYIDFINLMSYDLHGPWEHKTGHNAPLHSYSNDDWDVAAKQLTVEFATKMWIDGGMDPSKIVLGVPLYAHTYTLGSQTATKPGDTALSGGEKGPLTDEKGMLGYNEICMMIKHGGWKLFWDERALVPYAVHANQWVSYDNVTSVQKKVNFALEKKLGGAMVWSLETDDFHGLCGQGKYPLLKTLSKTLNGIDGPDVVIPIPDGHTTPKHSSDHTEEPMTTAKTTITTEQTLITDKMTTTTEPPNPDGEFKCTAAGFFKDPHDRRKFHQCVDFGGYFKDFVFICGEGTYYDEKLHVCVK</sequence>
<protein>
    <recommendedName>
        <fullName evidence="3">chitinase</fullName>
        <ecNumber evidence="3">3.2.1.14</ecNumber>
    </recommendedName>
</protein>
<feature type="compositionally biased region" description="Pro residues" evidence="13">
    <location>
        <begin position="491"/>
        <end position="506"/>
    </location>
</feature>
<organism evidence="16 17">
    <name type="scientific">Blomia tropicalis</name>
    <name type="common">Mite</name>
    <dbReference type="NCBI Taxonomy" id="40697"/>
    <lineage>
        <taxon>Eukaryota</taxon>
        <taxon>Metazoa</taxon>
        <taxon>Ecdysozoa</taxon>
        <taxon>Arthropoda</taxon>
        <taxon>Chelicerata</taxon>
        <taxon>Arachnida</taxon>
        <taxon>Acari</taxon>
        <taxon>Acariformes</taxon>
        <taxon>Sarcoptiformes</taxon>
        <taxon>Astigmata</taxon>
        <taxon>Glycyphagoidea</taxon>
        <taxon>Echimyopodidae</taxon>
        <taxon>Blomia</taxon>
    </lineage>
</organism>
<dbReference type="InterPro" id="IPR001579">
    <property type="entry name" value="Glyco_hydro_18_chit_AS"/>
</dbReference>
<dbReference type="GO" id="GO:0000272">
    <property type="term" value="P:polysaccharide catabolic process"/>
    <property type="evidence" value="ECO:0007669"/>
    <property type="project" value="UniProtKB-KW"/>
</dbReference>
<evidence type="ECO:0000256" key="14">
    <source>
        <dbReference type="SAM" id="SignalP"/>
    </source>
</evidence>
<evidence type="ECO:0000256" key="2">
    <source>
        <dbReference type="ARBA" id="ARBA00009121"/>
    </source>
</evidence>
<evidence type="ECO:0000256" key="10">
    <source>
        <dbReference type="ARBA" id="ARBA00023295"/>
    </source>
</evidence>
<dbReference type="SUPFAM" id="SSF51445">
    <property type="entry name" value="(Trans)glycosidases"/>
    <property type="match status" value="2"/>
</dbReference>
<dbReference type="FunFam" id="3.20.20.80:FF:000007">
    <property type="entry name" value="Acidic mammalian chitinase"/>
    <property type="match status" value="1"/>
</dbReference>
<keyword evidence="10 12" id="KW-0326">Glycosidase</keyword>
<dbReference type="InterPro" id="IPR002557">
    <property type="entry name" value="Chitin-bd_dom"/>
</dbReference>
<dbReference type="Gene3D" id="2.170.140.10">
    <property type="entry name" value="Chitin binding domain"/>
    <property type="match status" value="1"/>
</dbReference>
<dbReference type="InterPro" id="IPR011583">
    <property type="entry name" value="Chitinase_II/V-like_cat"/>
</dbReference>
<dbReference type="PROSITE" id="PS01095">
    <property type="entry name" value="GH18_1"/>
    <property type="match status" value="2"/>
</dbReference>
<dbReference type="InterPro" id="IPR029070">
    <property type="entry name" value="Chitinase_insertion_sf"/>
</dbReference>
<name>A0A9Q0MA67_BLOTA</name>
<dbReference type="AlphaFoldDB" id="A0A9Q0MA67"/>
<reference evidence="16" key="1">
    <citation type="submission" date="2022-12" db="EMBL/GenBank/DDBJ databases">
        <title>Genome assemblies of Blomia tropicalis.</title>
        <authorList>
            <person name="Cui Y."/>
        </authorList>
    </citation>
    <scope>NUCLEOTIDE SEQUENCE</scope>
    <source>
        <tissue evidence="16">Adult mites</tissue>
    </source>
</reference>
<dbReference type="InterPro" id="IPR036508">
    <property type="entry name" value="Chitin-bd_dom_sf"/>
</dbReference>
<comment type="similarity">
    <text evidence="2">Belongs to the glycosyl hydrolase 18 family. Chitinase class II subfamily.</text>
</comment>
<dbReference type="Gene3D" id="3.20.20.80">
    <property type="entry name" value="Glycosidases"/>
    <property type="match status" value="3"/>
</dbReference>
<evidence type="ECO:0000256" key="3">
    <source>
        <dbReference type="ARBA" id="ARBA00012729"/>
    </source>
</evidence>
<evidence type="ECO:0000313" key="16">
    <source>
        <dbReference type="EMBL" id="KAJ6221947.1"/>
    </source>
</evidence>
<dbReference type="FunFam" id="3.10.50.10:FF:000004">
    <property type="entry name" value="Chitinase 5"/>
    <property type="match status" value="1"/>
</dbReference>
<dbReference type="SMART" id="SM00494">
    <property type="entry name" value="ChtBD2"/>
    <property type="match status" value="2"/>
</dbReference>
<keyword evidence="17" id="KW-1185">Reference proteome</keyword>
<evidence type="ECO:0000256" key="7">
    <source>
        <dbReference type="ARBA" id="ARBA00023024"/>
    </source>
</evidence>
<evidence type="ECO:0000256" key="1">
    <source>
        <dbReference type="ARBA" id="ARBA00000822"/>
    </source>
</evidence>
<dbReference type="Proteomes" id="UP001142055">
    <property type="component" value="Chromosome 1"/>
</dbReference>
<dbReference type="InterPro" id="IPR050314">
    <property type="entry name" value="Glycosyl_Hydrlase_18"/>
</dbReference>